<reference evidence="1" key="1">
    <citation type="submission" date="2021-01" db="EMBL/GenBank/DDBJ databases">
        <authorList>
            <person name="Zahm M."/>
            <person name="Roques C."/>
            <person name="Cabau C."/>
            <person name="Klopp C."/>
            <person name="Donnadieu C."/>
            <person name="Jouanno E."/>
            <person name="Lampietro C."/>
            <person name="Louis A."/>
            <person name="Herpin A."/>
            <person name="Echchiki A."/>
            <person name="Berthelot C."/>
            <person name="Parey E."/>
            <person name="Roest-Crollius H."/>
            <person name="Braasch I."/>
            <person name="Postlethwait J."/>
            <person name="Bobe J."/>
            <person name="Montfort J."/>
            <person name="Bouchez O."/>
            <person name="Begum T."/>
            <person name="Mejri S."/>
            <person name="Adams A."/>
            <person name="Chen W.-J."/>
            <person name="Guiguen Y."/>
        </authorList>
    </citation>
    <scope>NUCLEOTIDE SEQUENCE</scope>
    <source>
        <tissue evidence="1">Blood</tissue>
    </source>
</reference>
<dbReference type="InterPro" id="IPR027897">
    <property type="entry name" value="DUF4559"/>
</dbReference>
<proteinExistence type="predicted"/>
<name>A0A8T3DS86_9TELE</name>
<dbReference type="AlphaFoldDB" id="A0A8T3DS86"/>
<protein>
    <submittedName>
        <fullName evidence="1">Uncharacterized protein</fullName>
    </submittedName>
</protein>
<gene>
    <name evidence="1" type="ORF">AGOR_G00063680</name>
</gene>
<organism evidence="1 2">
    <name type="scientific">Albula goreensis</name>
    <dbReference type="NCBI Taxonomy" id="1534307"/>
    <lineage>
        <taxon>Eukaryota</taxon>
        <taxon>Metazoa</taxon>
        <taxon>Chordata</taxon>
        <taxon>Craniata</taxon>
        <taxon>Vertebrata</taxon>
        <taxon>Euteleostomi</taxon>
        <taxon>Actinopterygii</taxon>
        <taxon>Neopterygii</taxon>
        <taxon>Teleostei</taxon>
        <taxon>Albuliformes</taxon>
        <taxon>Albulidae</taxon>
        <taxon>Albula</taxon>
    </lineage>
</organism>
<evidence type="ECO:0000313" key="1">
    <source>
        <dbReference type="EMBL" id="KAI1899622.1"/>
    </source>
</evidence>
<dbReference type="OrthoDB" id="9934809at2759"/>
<dbReference type="PANTHER" id="PTHR35083">
    <property type="entry name" value="RGD1565685 PROTEIN"/>
    <property type="match status" value="1"/>
</dbReference>
<keyword evidence="2" id="KW-1185">Reference proteome</keyword>
<dbReference type="Pfam" id="PF15112">
    <property type="entry name" value="DUF4559"/>
    <property type="match status" value="1"/>
</dbReference>
<dbReference type="Proteomes" id="UP000829720">
    <property type="component" value="Unassembled WGS sequence"/>
</dbReference>
<comment type="caution">
    <text evidence="1">The sequence shown here is derived from an EMBL/GenBank/DDBJ whole genome shotgun (WGS) entry which is preliminary data.</text>
</comment>
<dbReference type="EMBL" id="JAERUA010000005">
    <property type="protein sequence ID" value="KAI1899622.1"/>
    <property type="molecule type" value="Genomic_DNA"/>
</dbReference>
<sequence length="309" mass="35838">MVHEELFARLNEVGYKNWLKAGYCLLKVKDGLHAYVNNEMKCFHDILINGNPVLQKGQQCRKNCRPKGNQLYTVCWLCEEWKVEILRHHTNKASVVNWGNCRPWLWPSQHWELAKAYMPRGQTNVAGADQCDAAALLNLINFCDYFSFIDQRRVREVIRQRNELMHSCEMRVSSQWMEEYQRNLDQLLLQLQHIPEVAAASREIKEMLSVDWSVCVPGVDSVDGPQNAGLEAKLISQVEAEMLGERLQELLLQADAQDTPDLQELQKLRGFLQSQRDLEEQFQSELQKIQLMELQLQQAVGQDKEVSLD</sequence>
<accession>A0A8T3DS86</accession>
<evidence type="ECO:0000313" key="2">
    <source>
        <dbReference type="Proteomes" id="UP000829720"/>
    </source>
</evidence>
<dbReference type="PANTHER" id="PTHR35083:SF2">
    <property type="entry name" value="CHROMOSOME 17 CXORF38 HOMOLOG"/>
    <property type="match status" value="1"/>
</dbReference>